<gene>
    <name evidence="2" type="ORF">V6N11_074539</name>
</gene>
<accession>A0ABR2R3W1</accession>
<dbReference type="EMBL" id="JBBPBN010000026">
    <property type="protein sequence ID" value="KAK9007619.1"/>
    <property type="molecule type" value="Genomic_DNA"/>
</dbReference>
<feature type="compositionally biased region" description="Basic and acidic residues" evidence="1">
    <location>
        <begin position="74"/>
        <end position="105"/>
    </location>
</feature>
<keyword evidence="3" id="KW-1185">Reference proteome</keyword>
<feature type="compositionally biased region" description="Polar residues" evidence="1">
    <location>
        <begin position="44"/>
        <end position="54"/>
    </location>
</feature>
<organism evidence="2 3">
    <name type="scientific">Hibiscus sabdariffa</name>
    <name type="common">roselle</name>
    <dbReference type="NCBI Taxonomy" id="183260"/>
    <lineage>
        <taxon>Eukaryota</taxon>
        <taxon>Viridiplantae</taxon>
        <taxon>Streptophyta</taxon>
        <taxon>Embryophyta</taxon>
        <taxon>Tracheophyta</taxon>
        <taxon>Spermatophyta</taxon>
        <taxon>Magnoliopsida</taxon>
        <taxon>eudicotyledons</taxon>
        <taxon>Gunneridae</taxon>
        <taxon>Pentapetalae</taxon>
        <taxon>rosids</taxon>
        <taxon>malvids</taxon>
        <taxon>Malvales</taxon>
        <taxon>Malvaceae</taxon>
        <taxon>Malvoideae</taxon>
        <taxon>Hibiscus</taxon>
    </lineage>
</organism>
<comment type="caution">
    <text evidence="2">The sequence shown here is derived from an EMBL/GenBank/DDBJ whole genome shotgun (WGS) entry which is preliminary data.</text>
</comment>
<reference evidence="2 3" key="1">
    <citation type="journal article" date="2024" name="G3 (Bethesda)">
        <title>Genome assembly of Hibiscus sabdariffa L. provides insights into metabolisms of medicinal natural products.</title>
        <authorList>
            <person name="Kim T."/>
        </authorList>
    </citation>
    <scope>NUCLEOTIDE SEQUENCE [LARGE SCALE GENOMIC DNA]</scope>
    <source>
        <strain evidence="2">TK-2024</strain>
        <tissue evidence="2">Old leaves</tissue>
    </source>
</reference>
<evidence type="ECO:0000313" key="3">
    <source>
        <dbReference type="Proteomes" id="UP001396334"/>
    </source>
</evidence>
<dbReference type="Proteomes" id="UP001396334">
    <property type="component" value="Unassembled WGS sequence"/>
</dbReference>
<sequence length="113" mass="12412">MELIGTCCLVGLFGTYGSKGTASFFYANFVESEPVLQRNRRQASETSHALLSSRQGRRAIDQQGDEGEGQADTDGGRRLDDDRATCAHTRREEAALDPFGRDGTRKPLRSKTS</sequence>
<protein>
    <submittedName>
        <fullName evidence="2">Uncharacterized protein</fullName>
    </submittedName>
</protein>
<proteinExistence type="predicted"/>
<name>A0ABR2R3W1_9ROSI</name>
<evidence type="ECO:0000256" key="1">
    <source>
        <dbReference type="SAM" id="MobiDB-lite"/>
    </source>
</evidence>
<feature type="region of interest" description="Disordered" evidence="1">
    <location>
        <begin position="38"/>
        <end position="113"/>
    </location>
</feature>
<evidence type="ECO:0000313" key="2">
    <source>
        <dbReference type="EMBL" id="KAK9007619.1"/>
    </source>
</evidence>